<sequence length="71" mass="8107">MQRSVSPDSVQSGASMYFTTSRTSYALRIERRFVQAWKTITQVTHKPERASFVPPGFVLVNATKRRSIMLT</sequence>
<comment type="caution">
    <text evidence="1">The sequence shown here is derived from an EMBL/GenBank/DDBJ whole genome shotgun (WGS) entry which is preliminary data.</text>
</comment>
<evidence type="ECO:0000313" key="2">
    <source>
        <dbReference type="Proteomes" id="UP001150238"/>
    </source>
</evidence>
<reference evidence="1" key="1">
    <citation type="submission" date="2022-08" db="EMBL/GenBank/DDBJ databases">
        <authorList>
            <consortium name="DOE Joint Genome Institute"/>
            <person name="Min B."/>
            <person name="Riley R."/>
            <person name="Sierra-Patev S."/>
            <person name="Naranjo-Ortiz M."/>
            <person name="Looney B."/>
            <person name="Konkel Z."/>
            <person name="Slot J.C."/>
            <person name="Sakamoto Y."/>
            <person name="Steenwyk J.L."/>
            <person name="Rokas A."/>
            <person name="Carro J."/>
            <person name="Camarero S."/>
            <person name="Ferreira P."/>
            <person name="Molpeceres G."/>
            <person name="Ruiz-Duenas F.J."/>
            <person name="Serrano A."/>
            <person name="Henrissat B."/>
            <person name="Drula E."/>
            <person name="Hughes K.W."/>
            <person name="Mata J.L."/>
            <person name="Ishikawa N.K."/>
            <person name="Vargas-Isla R."/>
            <person name="Ushijima S."/>
            <person name="Smith C.A."/>
            <person name="Ahrendt S."/>
            <person name="Andreopoulos W."/>
            <person name="He G."/>
            <person name="Labutti K."/>
            <person name="Lipzen A."/>
            <person name="Ng V."/>
            <person name="Sandor L."/>
            <person name="Barry K."/>
            <person name="Martinez A.T."/>
            <person name="Xiao Y."/>
            <person name="Gibbons J.G."/>
            <person name="Terashima K."/>
            <person name="Hibbett D.S."/>
            <person name="Grigoriev I.V."/>
        </authorList>
    </citation>
    <scope>NUCLEOTIDE SEQUENCE</scope>
    <source>
        <strain evidence="1">Sp2 HRB7682 ss15</strain>
    </source>
</reference>
<proteinExistence type="predicted"/>
<reference evidence="1" key="2">
    <citation type="journal article" date="2023" name="Proc. Natl. Acad. Sci. U.S.A.">
        <title>A global phylogenomic analysis of the shiitake genus Lentinula.</title>
        <authorList>
            <person name="Sierra-Patev S."/>
            <person name="Min B."/>
            <person name="Naranjo-Ortiz M."/>
            <person name="Looney B."/>
            <person name="Konkel Z."/>
            <person name="Slot J.C."/>
            <person name="Sakamoto Y."/>
            <person name="Steenwyk J.L."/>
            <person name="Rokas A."/>
            <person name="Carro J."/>
            <person name="Camarero S."/>
            <person name="Ferreira P."/>
            <person name="Molpeceres G."/>
            <person name="Ruiz-Duenas F.J."/>
            <person name="Serrano A."/>
            <person name="Henrissat B."/>
            <person name="Drula E."/>
            <person name="Hughes K.W."/>
            <person name="Mata J.L."/>
            <person name="Ishikawa N.K."/>
            <person name="Vargas-Isla R."/>
            <person name="Ushijima S."/>
            <person name="Smith C.A."/>
            <person name="Donoghue J."/>
            <person name="Ahrendt S."/>
            <person name="Andreopoulos W."/>
            <person name="He G."/>
            <person name="LaButti K."/>
            <person name="Lipzen A."/>
            <person name="Ng V."/>
            <person name="Riley R."/>
            <person name="Sandor L."/>
            <person name="Barry K."/>
            <person name="Martinez A.T."/>
            <person name="Xiao Y."/>
            <person name="Gibbons J.G."/>
            <person name="Terashima K."/>
            <person name="Grigoriev I.V."/>
            <person name="Hibbett D."/>
        </authorList>
    </citation>
    <scope>NUCLEOTIDE SEQUENCE</scope>
    <source>
        <strain evidence="1">Sp2 HRB7682 ss15</strain>
    </source>
</reference>
<organism evidence="1 2">
    <name type="scientific">Lentinula lateritia</name>
    <dbReference type="NCBI Taxonomy" id="40482"/>
    <lineage>
        <taxon>Eukaryota</taxon>
        <taxon>Fungi</taxon>
        <taxon>Dikarya</taxon>
        <taxon>Basidiomycota</taxon>
        <taxon>Agaricomycotina</taxon>
        <taxon>Agaricomycetes</taxon>
        <taxon>Agaricomycetidae</taxon>
        <taxon>Agaricales</taxon>
        <taxon>Marasmiineae</taxon>
        <taxon>Omphalotaceae</taxon>
        <taxon>Lentinula</taxon>
    </lineage>
</organism>
<dbReference type="AlphaFoldDB" id="A0A9W9A557"/>
<dbReference type="Proteomes" id="UP001150238">
    <property type="component" value="Unassembled WGS sequence"/>
</dbReference>
<name>A0A9W9A557_9AGAR</name>
<protein>
    <submittedName>
        <fullName evidence="1">Uncharacterized protein</fullName>
    </submittedName>
</protein>
<dbReference type="EMBL" id="JANVFS010000023">
    <property type="protein sequence ID" value="KAJ4474698.1"/>
    <property type="molecule type" value="Genomic_DNA"/>
</dbReference>
<evidence type="ECO:0000313" key="1">
    <source>
        <dbReference type="EMBL" id="KAJ4474698.1"/>
    </source>
</evidence>
<gene>
    <name evidence="1" type="ORF">C8J55DRAFT_518367</name>
</gene>
<accession>A0A9W9A557</accession>